<dbReference type="PANTHER" id="PTHR42928">
    <property type="entry name" value="TRICARBOXYLATE-BINDING PROTEIN"/>
    <property type="match status" value="1"/>
</dbReference>
<sequence length="321" mass="33176">MNRWGQACLLATACVAATPASAESFPDKPIKLVVPFTPGGSTDVLGRLLAKKLTETLNATVVVENRAGAGTIVGADYVAKSAPDGYTLLLSAATTFTINPVTYSKLPYDSLKSFDAIGLVGSTGLVLLANPSVKANSLKELVANAKGAQPLTYGSFGAGTTAHFAGEMINAATGLRMLHVPYKGSAPAMTDLIGNQIPLSVDTVVAAAPMVKGGKVKALALTSATRSALLPDVPTAAESGYPDVNLSTWFAVVGPKGLPAPVRQKLEGALATVMKDPDMRKSMTANGFEPEYGTAADYAKRVSAEIPRLRKIAETANIKAD</sequence>
<accession>A0A2N5CF63</accession>
<dbReference type="RefSeq" id="WP_101681423.1">
    <property type="nucleotide sequence ID" value="NZ_PJRP01000003.1"/>
</dbReference>
<evidence type="ECO:0000256" key="1">
    <source>
        <dbReference type="ARBA" id="ARBA00006987"/>
    </source>
</evidence>
<comment type="caution">
    <text evidence="3">The sequence shown here is derived from an EMBL/GenBank/DDBJ whole genome shotgun (WGS) entry which is preliminary data.</text>
</comment>
<dbReference type="AlphaFoldDB" id="A0A2N5CF63"/>
<dbReference type="EMBL" id="PJRP01000003">
    <property type="protein sequence ID" value="PLQ00858.1"/>
    <property type="molecule type" value="Genomic_DNA"/>
</dbReference>
<protein>
    <submittedName>
        <fullName evidence="3">ABC transporter substrate-binding protein</fullName>
    </submittedName>
</protein>
<dbReference type="PANTHER" id="PTHR42928:SF5">
    <property type="entry name" value="BLR1237 PROTEIN"/>
    <property type="match status" value="1"/>
</dbReference>
<dbReference type="SUPFAM" id="SSF53850">
    <property type="entry name" value="Periplasmic binding protein-like II"/>
    <property type="match status" value="1"/>
</dbReference>
<comment type="similarity">
    <text evidence="1">Belongs to the UPF0065 (bug) family.</text>
</comment>
<dbReference type="Proteomes" id="UP000234341">
    <property type="component" value="Unassembled WGS sequence"/>
</dbReference>
<dbReference type="InterPro" id="IPR005064">
    <property type="entry name" value="BUG"/>
</dbReference>
<feature type="chain" id="PRO_5014820671" evidence="2">
    <location>
        <begin position="23"/>
        <end position="321"/>
    </location>
</feature>
<evidence type="ECO:0000313" key="4">
    <source>
        <dbReference type="Proteomes" id="UP000234341"/>
    </source>
</evidence>
<keyword evidence="2" id="KW-0732">Signal</keyword>
<dbReference type="Gene3D" id="3.40.190.150">
    <property type="entry name" value="Bordetella uptake gene, domain 1"/>
    <property type="match status" value="1"/>
</dbReference>
<organism evidence="3 4">
    <name type="scientific">Cupriavidus pauculus</name>
    <dbReference type="NCBI Taxonomy" id="82633"/>
    <lineage>
        <taxon>Bacteria</taxon>
        <taxon>Pseudomonadati</taxon>
        <taxon>Pseudomonadota</taxon>
        <taxon>Betaproteobacteria</taxon>
        <taxon>Burkholderiales</taxon>
        <taxon>Burkholderiaceae</taxon>
        <taxon>Cupriavidus</taxon>
    </lineage>
</organism>
<reference evidence="3 4" key="1">
    <citation type="submission" date="2017-12" db="EMBL/GenBank/DDBJ databases">
        <title>Genome sequence of the active heterotrophic nitrifier-denitrifier, Cupriavidus pauculus UM1.</title>
        <authorList>
            <person name="Putonti C."/>
            <person name="Castignetti D."/>
        </authorList>
    </citation>
    <scope>NUCLEOTIDE SEQUENCE [LARGE SCALE GENOMIC DNA]</scope>
    <source>
        <strain evidence="3 4">UM1</strain>
    </source>
</reference>
<dbReference type="Pfam" id="PF03401">
    <property type="entry name" value="TctC"/>
    <property type="match status" value="1"/>
</dbReference>
<dbReference type="Gene3D" id="3.40.190.10">
    <property type="entry name" value="Periplasmic binding protein-like II"/>
    <property type="match status" value="1"/>
</dbReference>
<proteinExistence type="inferred from homology"/>
<dbReference type="PIRSF" id="PIRSF017082">
    <property type="entry name" value="YflP"/>
    <property type="match status" value="1"/>
</dbReference>
<dbReference type="InterPro" id="IPR042100">
    <property type="entry name" value="Bug_dom1"/>
</dbReference>
<dbReference type="OrthoDB" id="8678477at2"/>
<name>A0A2N5CF63_9BURK</name>
<evidence type="ECO:0000256" key="2">
    <source>
        <dbReference type="SAM" id="SignalP"/>
    </source>
</evidence>
<evidence type="ECO:0000313" key="3">
    <source>
        <dbReference type="EMBL" id="PLQ00858.1"/>
    </source>
</evidence>
<feature type="signal peptide" evidence="2">
    <location>
        <begin position="1"/>
        <end position="22"/>
    </location>
</feature>
<gene>
    <name evidence="3" type="ORF">CYJ10_10545</name>
</gene>
<dbReference type="CDD" id="cd07012">
    <property type="entry name" value="PBP2_Bug_TTT"/>
    <property type="match status" value="1"/>
</dbReference>